<keyword evidence="13" id="KW-0269">Exonuclease</keyword>
<evidence type="ECO:0000256" key="1">
    <source>
        <dbReference type="ARBA" id="ARBA00004514"/>
    </source>
</evidence>
<dbReference type="InterPro" id="IPR025777">
    <property type="entry name" value="GMPS_ATP_PPase_dom"/>
</dbReference>
<evidence type="ECO:0000259" key="23">
    <source>
        <dbReference type="PROSITE" id="PS51553"/>
    </source>
</evidence>
<dbReference type="FunFam" id="1.25.40.1050:FF:000002">
    <property type="entry name" value="5'-3' exoribonuclease"/>
    <property type="match status" value="1"/>
</dbReference>
<dbReference type="PROSITE" id="PS51553">
    <property type="entry name" value="GMPS_ATP_PPASE"/>
    <property type="match status" value="1"/>
</dbReference>
<evidence type="ECO:0000256" key="22">
    <source>
        <dbReference type="SAM" id="MobiDB-lite"/>
    </source>
</evidence>
<dbReference type="GO" id="GO:0003921">
    <property type="term" value="F:GMP synthase activity"/>
    <property type="evidence" value="ECO:0007669"/>
    <property type="project" value="InterPro"/>
</dbReference>
<dbReference type="GO" id="GO:0000956">
    <property type="term" value="P:nuclear-transcribed mRNA catabolic process"/>
    <property type="evidence" value="ECO:0007669"/>
    <property type="project" value="TreeGrafter"/>
</dbReference>
<gene>
    <name evidence="24" type="ORF">SCP_1201340</name>
</gene>
<dbReference type="Gene3D" id="3.40.50.620">
    <property type="entry name" value="HUPs"/>
    <property type="match status" value="1"/>
</dbReference>
<dbReference type="Gene3D" id="3.40.50.12390">
    <property type="match status" value="2"/>
</dbReference>
<accession>A0A401H0J4</accession>
<dbReference type="Pfam" id="PF18129">
    <property type="entry name" value="SH3_12"/>
    <property type="match status" value="1"/>
</dbReference>
<dbReference type="CDD" id="cd01997">
    <property type="entry name" value="GMP_synthase_C"/>
    <property type="match status" value="1"/>
</dbReference>
<organism evidence="24 25">
    <name type="scientific">Sparassis crispa</name>
    <dbReference type="NCBI Taxonomy" id="139825"/>
    <lineage>
        <taxon>Eukaryota</taxon>
        <taxon>Fungi</taxon>
        <taxon>Dikarya</taxon>
        <taxon>Basidiomycota</taxon>
        <taxon>Agaricomycotina</taxon>
        <taxon>Agaricomycetes</taxon>
        <taxon>Polyporales</taxon>
        <taxon>Sparassidaceae</taxon>
        <taxon>Sparassis</taxon>
    </lineage>
</organism>
<reference evidence="24 25" key="1">
    <citation type="journal article" date="2018" name="Sci. Rep.">
        <title>Genome sequence of the cauliflower mushroom Sparassis crispa (Hanabiratake) and its association with beneficial usage.</title>
        <authorList>
            <person name="Kiyama R."/>
            <person name="Furutani Y."/>
            <person name="Kawaguchi K."/>
            <person name="Nakanishi T."/>
        </authorList>
    </citation>
    <scope>NUCLEOTIDE SEQUENCE [LARGE SCALE GENOMIC DNA]</scope>
</reference>
<dbReference type="Gene3D" id="2.170.260.40">
    <property type="match status" value="1"/>
</dbReference>
<keyword evidence="14 21" id="KW-0067">ATP-binding</keyword>
<evidence type="ECO:0000256" key="8">
    <source>
        <dbReference type="ARBA" id="ARBA00022722"/>
    </source>
</evidence>
<dbReference type="CDD" id="cd01742">
    <property type="entry name" value="GATase1_GMP_Synthase"/>
    <property type="match status" value="1"/>
</dbReference>
<keyword evidence="6" id="KW-0436">Ligase</keyword>
<dbReference type="Pfam" id="PF18334">
    <property type="entry name" value="XRN1_D2_D3"/>
    <property type="match status" value="1"/>
</dbReference>
<feature type="compositionally biased region" description="Polar residues" evidence="22">
    <location>
        <begin position="1259"/>
        <end position="1273"/>
    </location>
</feature>
<dbReference type="GO" id="GO:0004534">
    <property type="term" value="F:5'-3' RNA exonuclease activity"/>
    <property type="evidence" value="ECO:0007669"/>
    <property type="project" value="TreeGrafter"/>
</dbReference>
<dbReference type="GO" id="GO:0005829">
    <property type="term" value="C:cytosol"/>
    <property type="evidence" value="ECO:0007669"/>
    <property type="project" value="UniProtKB-SubCell"/>
</dbReference>
<dbReference type="FunFam" id="3.40.50.620:FF:000001">
    <property type="entry name" value="GMP synthase [glutamine-hydrolyzing]"/>
    <property type="match status" value="1"/>
</dbReference>
<proteinExistence type="inferred from homology"/>
<dbReference type="InterPro" id="IPR004739">
    <property type="entry name" value="GMP_synth_GATase"/>
</dbReference>
<dbReference type="InterPro" id="IPR001674">
    <property type="entry name" value="GMP_synth_C"/>
</dbReference>
<dbReference type="GO" id="GO:0016075">
    <property type="term" value="P:rRNA catabolic process"/>
    <property type="evidence" value="ECO:0007669"/>
    <property type="project" value="TreeGrafter"/>
</dbReference>
<evidence type="ECO:0000256" key="13">
    <source>
        <dbReference type="ARBA" id="ARBA00022839"/>
    </source>
</evidence>
<dbReference type="PANTHER" id="PTHR12341:SF7">
    <property type="entry name" value="5'-3' EXORIBONUCLEASE 1"/>
    <property type="match status" value="1"/>
</dbReference>
<dbReference type="InParanoid" id="A0A401H0J4"/>
<dbReference type="EC" id="6.3.5.2" evidence="4"/>
<feature type="compositionally biased region" description="Basic and acidic residues" evidence="22">
    <location>
        <begin position="104"/>
        <end position="120"/>
    </location>
</feature>
<feature type="region of interest" description="Disordered" evidence="22">
    <location>
        <begin position="1259"/>
        <end position="1409"/>
    </location>
</feature>
<dbReference type="Pfam" id="PF00117">
    <property type="entry name" value="GATase"/>
    <property type="match status" value="1"/>
</dbReference>
<dbReference type="InterPro" id="IPR029062">
    <property type="entry name" value="Class_I_gatase-like"/>
</dbReference>
<evidence type="ECO:0000256" key="9">
    <source>
        <dbReference type="ARBA" id="ARBA00022741"/>
    </source>
</evidence>
<evidence type="ECO:0000256" key="12">
    <source>
        <dbReference type="ARBA" id="ARBA00022801"/>
    </source>
</evidence>
<dbReference type="InterPro" id="IPR041385">
    <property type="entry name" value="SH3_12"/>
</dbReference>
<feature type="compositionally biased region" description="Basic and acidic residues" evidence="22">
    <location>
        <begin position="1399"/>
        <end position="1409"/>
    </location>
</feature>
<keyword evidence="12" id="KW-0378">Hydrolase</keyword>
<feature type="compositionally biased region" description="Acidic residues" evidence="22">
    <location>
        <begin position="478"/>
        <end position="494"/>
    </location>
</feature>
<dbReference type="PANTHER" id="PTHR12341">
    <property type="entry name" value="5'-&gt;3' EXORIBONUCLEASE"/>
    <property type="match status" value="1"/>
</dbReference>
<dbReference type="Proteomes" id="UP000287166">
    <property type="component" value="Unassembled WGS sequence"/>
</dbReference>
<comment type="similarity">
    <text evidence="3">Belongs to the 5'-3' exonuclease family. XRN2/RAT1 subfamily.</text>
</comment>
<dbReference type="GO" id="GO:0005524">
    <property type="term" value="F:ATP binding"/>
    <property type="evidence" value="ECO:0007669"/>
    <property type="project" value="UniProtKB-UniRule"/>
</dbReference>
<dbReference type="STRING" id="139825.A0A401H0J4"/>
<dbReference type="InterPro" id="IPR040992">
    <property type="entry name" value="XRN1_D1"/>
</dbReference>
<keyword evidence="9 21" id="KW-0547">Nucleotide-binding</keyword>
<dbReference type="InterPro" id="IPR041412">
    <property type="entry name" value="Xrn1_helical"/>
</dbReference>
<dbReference type="Pfam" id="PF03159">
    <property type="entry name" value="XRN_N"/>
    <property type="match status" value="1"/>
</dbReference>
<keyword evidence="7" id="KW-0507">mRNA processing</keyword>
<dbReference type="Gene3D" id="3.40.50.880">
    <property type="match status" value="1"/>
</dbReference>
<evidence type="ECO:0000256" key="15">
    <source>
        <dbReference type="ARBA" id="ARBA00022962"/>
    </source>
</evidence>
<feature type="compositionally biased region" description="Gly residues" evidence="22">
    <location>
        <begin position="1315"/>
        <end position="1325"/>
    </location>
</feature>
<dbReference type="FunCoup" id="A0A401H0J4">
    <property type="interactions" value="363"/>
</dbReference>
<protein>
    <recommendedName>
        <fullName evidence="5">GMP synthase [glutamine-hydrolyzing]</fullName>
        <ecNumber evidence="4">6.3.5.2</ecNumber>
    </recommendedName>
    <alternativeName>
        <fullName evidence="16">GMP synthetase</fullName>
    </alternativeName>
    <alternativeName>
        <fullName evidence="17">Glutamine amidotransferase</fullName>
    </alternativeName>
</protein>
<dbReference type="GO" id="GO:0005634">
    <property type="term" value="C:nucleus"/>
    <property type="evidence" value="ECO:0007669"/>
    <property type="project" value="TreeGrafter"/>
</dbReference>
<evidence type="ECO:0000256" key="14">
    <source>
        <dbReference type="ARBA" id="ARBA00022840"/>
    </source>
</evidence>
<feature type="domain" description="GMPS ATP-PPase" evidence="23">
    <location>
        <begin position="1649"/>
        <end position="1856"/>
    </location>
</feature>
<dbReference type="Pfam" id="PF00958">
    <property type="entry name" value="GMP_synt_C"/>
    <property type="match status" value="1"/>
</dbReference>
<evidence type="ECO:0000256" key="3">
    <source>
        <dbReference type="ARBA" id="ARBA00006994"/>
    </source>
</evidence>
<keyword evidence="11 21" id="KW-0658">Purine biosynthesis</keyword>
<evidence type="ECO:0000256" key="20">
    <source>
        <dbReference type="ARBA" id="ARBA00063203"/>
    </source>
</evidence>
<evidence type="ECO:0000256" key="16">
    <source>
        <dbReference type="ARBA" id="ARBA00030464"/>
    </source>
</evidence>
<dbReference type="InterPro" id="IPR014729">
    <property type="entry name" value="Rossmann-like_a/b/a_fold"/>
</dbReference>
<dbReference type="Gene3D" id="1.25.40.1050">
    <property type="match status" value="1"/>
</dbReference>
<dbReference type="HAMAP" id="MF_00344">
    <property type="entry name" value="GMP_synthase"/>
    <property type="match status" value="1"/>
</dbReference>
<dbReference type="SUPFAM" id="SSF54810">
    <property type="entry name" value="GMP synthetase C-terminal dimerisation domain"/>
    <property type="match status" value="1"/>
</dbReference>
<dbReference type="InterPro" id="IPR041106">
    <property type="entry name" value="XRN1_D2_D3"/>
</dbReference>
<dbReference type="Gene3D" id="2.30.30.750">
    <property type="match status" value="1"/>
</dbReference>
<evidence type="ECO:0000313" key="25">
    <source>
        <dbReference type="Proteomes" id="UP000287166"/>
    </source>
</evidence>
<dbReference type="Gene3D" id="2.30.30.30">
    <property type="match status" value="1"/>
</dbReference>
<dbReference type="NCBIfam" id="NF000848">
    <property type="entry name" value="PRK00074.1"/>
    <property type="match status" value="1"/>
</dbReference>
<dbReference type="CDD" id="cd18673">
    <property type="entry name" value="PIN_XRN1-2-like"/>
    <property type="match status" value="1"/>
</dbReference>
<dbReference type="NCBIfam" id="TIGR00884">
    <property type="entry name" value="guaA_Cterm"/>
    <property type="match status" value="1"/>
</dbReference>
<dbReference type="NCBIfam" id="TIGR00888">
    <property type="entry name" value="guaA_Nterm"/>
    <property type="match status" value="1"/>
</dbReference>
<dbReference type="InterPro" id="IPR047008">
    <property type="entry name" value="XRN1_SH3_sf"/>
</dbReference>
<dbReference type="UniPathway" id="UPA00189">
    <property type="reaction ID" value="UER00296"/>
</dbReference>
<keyword evidence="10 21" id="KW-0332">GMP biosynthesis</keyword>
<dbReference type="FunFam" id="3.40.50.880:FF:000001">
    <property type="entry name" value="GMP synthase [glutamine-hydrolyzing]"/>
    <property type="match status" value="1"/>
</dbReference>
<dbReference type="OrthoDB" id="372487at2759"/>
<dbReference type="RefSeq" id="XP_027618822.1">
    <property type="nucleotide sequence ID" value="XM_027763021.1"/>
</dbReference>
<dbReference type="GO" id="GO:0003723">
    <property type="term" value="F:RNA binding"/>
    <property type="evidence" value="ECO:0007669"/>
    <property type="project" value="TreeGrafter"/>
</dbReference>
<keyword evidence="25" id="KW-1185">Reference proteome</keyword>
<dbReference type="InterPro" id="IPR014722">
    <property type="entry name" value="Rib_uL2_dom2"/>
</dbReference>
<dbReference type="Gene3D" id="3.30.300.10">
    <property type="match status" value="1"/>
</dbReference>
<feature type="compositionally biased region" description="Polar residues" evidence="22">
    <location>
        <begin position="1341"/>
        <end position="1358"/>
    </location>
</feature>
<dbReference type="GO" id="GO:0006397">
    <property type="term" value="P:mRNA processing"/>
    <property type="evidence" value="ECO:0007669"/>
    <property type="project" value="UniProtKB-KW"/>
</dbReference>
<dbReference type="Pfam" id="PF17846">
    <property type="entry name" value="XRN_M"/>
    <property type="match status" value="1"/>
</dbReference>
<keyword evidence="8" id="KW-0540">Nuclease</keyword>
<dbReference type="PROSITE" id="PS51273">
    <property type="entry name" value="GATASE_TYPE_1"/>
    <property type="match status" value="1"/>
</dbReference>
<feature type="region of interest" description="Disordered" evidence="22">
    <location>
        <begin position="461"/>
        <end position="497"/>
    </location>
</feature>
<feature type="binding site" evidence="21">
    <location>
        <begin position="1677"/>
        <end position="1683"/>
    </location>
    <ligand>
        <name>ATP</name>
        <dbReference type="ChEBI" id="CHEBI:30616"/>
    </ligand>
</feature>
<comment type="pathway">
    <text evidence="2">Purine metabolism; GMP biosynthesis; GMP from XMP (L-Gln route): step 1/1.</text>
</comment>
<comment type="function">
    <text evidence="18">Catalyzes the conversion of xanthine monophosphate (XMP) to GMP in the presence of glutamine and ATP through an adenyl-XMP intermediate.</text>
</comment>
<evidence type="ECO:0000256" key="2">
    <source>
        <dbReference type="ARBA" id="ARBA00005153"/>
    </source>
</evidence>
<keyword evidence="15" id="KW-0315">Glutamine amidotransferase</keyword>
<evidence type="ECO:0000256" key="17">
    <source>
        <dbReference type="ARBA" id="ARBA00031356"/>
    </source>
</evidence>
<sequence>MGIPKFFRYISERYPLTSQLIQENHIPEFDNLYIDFNGIIHNCSHPNDGDAHFRLSEEQIFTSIFAYVDHLFSKIKPKKLFFMAVDGVAPRAKMNQQRSRRFRTAKEAREVKEKAESKGEKLPDTKAFDSNCITPGTEFMAKVSEQLRYFVNKKISEDSNWRNVTVVLSGHDVPGEGEHKIMEYIRLSRAQPDYDPNVRHCLYGLDADLIMLGLLSHDPHFCLLREEVKFGPQRGKGKQSLESINFYLLHLTLMREYLDLEFHDIEPVLPFDYSLEHVIDDFILLAVFVGNDFLPNLPDLHIHENGLEKLFDVYKKALPSLDGYLNESGVINTKRLQVILDEMAEWEREVFEKEYADLNWYKGKQAKHVKEMELARKRAKLVLTRPQREIFDKVKGFVLEHRSPASPAHARKSRLVMPNIFAARERQFISTLAQDLHLSLTWDEYDEEDQNLVTWRFPGELEEPLPEGQNGSSGEGTPETEDDNDEWEDEDDEESRAAVDRVLNKYEKAKVMKDDKEGDFDARYEMSIKDKMDEWKRGYYKSKLEISYDNPQEMHDLGYRYVEGMQWVMHYYYSGVASWSWFYNYHYAPRISDLRGVDQMTFSFDLGRPFRPFEQLMGVLPAASKDIIPPAYRDLMDDPNSPILDFYPAEFEQDLNGKKQDWEAIVKIPFIDERRLLNAMASREHRLTVEERRRNGIGTSTKFTYNPGEPMVYPSSLPGFLPTLQRCTCLMEPFDLPTLDGLHLVEGLCDGVVLGAEALAGFPSVETLPHTAALGYHGVNVHGSESRNKSMVIHVENVHEHRKAEDIAREMIGQRTFVSWPFLQEGMVCAVSDSLFKYEKAAIIPGRPPKVISNPHSPQGVSLWKSRADRIEQFYSKRCGVITGHIEVLVHVRPLKGLKRLDDGSFVKDYEGPDKETEQAVQMTVSEVVSEDPRYVEKDAPPLSEDFPEGSKVFFLGEHAYGVAAQVSGTTADALSVVLAFFPSEKAENDQFKSIVYNRLSNRYYPSFKVADMVGLSGRAISKITSSFMVLTTDNQKCNLGLSLKFEAKGLKVIDYSRKDGRYWEFSEKAVNLIQEYKEKYPEVMRTLDRGGDAMAKASDVFPGPNADAKLKEVRSWLYTKGIRDFEPVSLFCDQLKKDTVKEIEGLADHFAANKSASAIKKVIVKGIPRQAVLKPSHAVYRLQNQHFALGDRVTMIQDSGAVPLSIKGVVIGMNAKSMDVVWDTAFMAGTTLADRCSVYRGSTVEFTSCLNLTNPQFVASTNPKSPTQQKPNTPFKPRFGPHPTIQPPPGQQAASGFRPANGGPMQIMTNPNRGRGGFANGRGGPPVSNPVVQLPAPNGYASQAAPQQANGFQTNGTRGKPLVPRGGSPRGGPHGPPGPPRGGFFPNVRGRGGPTHPTETRSRERVDGAYSNKKFDRIRPLYPDTFHLSLPLVPEIGKRQEVDMAETHDQFDTILILDFGSQYSHLITRRCRELNVYAELMPCTQKIKDLKFKPKGIILSGSPYSVYDKDAPHADPSIYVLGLPILGICYGLQEMAWNMDGKVSKCDHREYGFAQVQIVKSGDSATDALFEGLGDEMQVWMSHGDQLSQMPPNFHVIGRTDSAPYAAITHNSKPFYGIQFHPEVTHSPKGKEVIARFVLNICGCKTHWTMEEFIEKEIERIRKICGPKGRVIGAVSGGVDSTVAAKLMHEAIGDRFHAIMVDNGVLRLNEAQQVHDMLNKALGVNLTVVDASDLFLSRLTGVEEPEQKRQIIGNTFINVFEEEAAKIEAAAEKEEAQGGAVKGKIEWLLQGTLYPDVIESISFKGPSATIKTHHNVGGLLKDMKLKLIEPLRELFKDEVRALGRLLSIPDHLVQRHPFPGPGLAIRILGPVTREQVKILQHADSIYIEEIRKAGLYNEISQAFAVLLPVKAVGVMGDQRTYEQVIALRAVQSEDFMTADWYVFPAEVLRRISSRITNEVAGINRVTYDISSKPPSTVEWL</sequence>
<evidence type="ECO:0000256" key="4">
    <source>
        <dbReference type="ARBA" id="ARBA00012746"/>
    </source>
</evidence>
<evidence type="ECO:0000256" key="19">
    <source>
        <dbReference type="ARBA" id="ARBA00049404"/>
    </source>
</evidence>
<dbReference type="InterPro" id="IPR004859">
    <property type="entry name" value="Xrn1_N"/>
</dbReference>
<dbReference type="InterPro" id="IPR022955">
    <property type="entry name" value="GMP_synthase"/>
</dbReference>
<comment type="caution">
    <text evidence="24">The sequence shown here is derived from an EMBL/GenBank/DDBJ whole genome shotgun (WGS) entry which is preliminary data.</text>
</comment>
<feature type="region of interest" description="Disordered" evidence="22">
    <location>
        <begin position="95"/>
        <end position="120"/>
    </location>
</feature>
<dbReference type="FunFam" id="3.40.50.12390:FF:000002">
    <property type="entry name" value="5'-3' exoribonuclease 1"/>
    <property type="match status" value="1"/>
</dbReference>
<dbReference type="SUPFAM" id="SSF52402">
    <property type="entry name" value="Adenine nucleotide alpha hydrolases-like"/>
    <property type="match status" value="1"/>
</dbReference>
<dbReference type="Pfam" id="PF02540">
    <property type="entry name" value="NAD_synthase"/>
    <property type="match status" value="1"/>
</dbReference>
<evidence type="ECO:0000256" key="18">
    <source>
        <dbReference type="ARBA" id="ARBA00044933"/>
    </source>
</evidence>
<dbReference type="SUPFAM" id="SSF52317">
    <property type="entry name" value="Class I glutamine amidotransferase-like"/>
    <property type="match status" value="1"/>
</dbReference>
<comment type="subunit">
    <text evidence="20">Homodimer. Also forms a small population of homotetramers.</text>
</comment>
<dbReference type="InterPro" id="IPR047007">
    <property type="entry name" value="XRN1_D1_sf"/>
</dbReference>
<evidence type="ECO:0000256" key="6">
    <source>
        <dbReference type="ARBA" id="ARBA00022598"/>
    </source>
</evidence>
<comment type="catalytic activity">
    <reaction evidence="19">
        <text>XMP + L-glutamine + ATP + H2O = GMP + L-glutamate + AMP + diphosphate + 2 H(+)</text>
        <dbReference type="Rhea" id="RHEA:11680"/>
        <dbReference type="ChEBI" id="CHEBI:15377"/>
        <dbReference type="ChEBI" id="CHEBI:15378"/>
        <dbReference type="ChEBI" id="CHEBI:29985"/>
        <dbReference type="ChEBI" id="CHEBI:30616"/>
        <dbReference type="ChEBI" id="CHEBI:33019"/>
        <dbReference type="ChEBI" id="CHEBI:57464"/>
        <dbReference type="ChEBI" id="CHEBI:58115"/>
        <dbReference type="ChEBI" id="CHEBI:58359"/>
        <dbReference type="ChEBI" id="CHEBI:456215"/>
        <dbReference type="EC" id="6.3.5.2"/>
    </reaction>
</comment>
<dbReference type="EMBL" id="BFAD01000012">
    <property type="protein sequence ID" value="GBE87909.1"/>
    <property type="molecule type" value="Genomic_DNA"/>
</dbReference>
<evidence type="ECO:0000256" key="21">
    <source>
        <dbReference type="PROSITE-ProRule" id="PRU00886"/>
    </source>
</evidence>
<dbReference type="Pfam" id="PF18332">
    <property type="entry name" value="XRN1_D1"/>
    <property type="match status" value="1"/>
</dbReference>
<comment type="subcellular location">
    <subcellularLocation>
        <location evidence="1">Cytoplasm</location>
        <location evidence="1">Cytosol</location>
    </subcellularLocation>
</comment>
<evidence type="ECO:0000313" key="24">
    <source>
        <dbReference type="EMBL" id="GBE87909.1"/>
    </source>
</evidence>
<evidence type="ECO:0000256" key="5">
    <source>
        <dbReference type="ARBA" id="ARBA00021562"/>
    </source>
</evidence>
<dbReference type="InterPro" id="IPR022310">
    <property type="entry name" value="NAD/GMP_synthase"/>
</dbReference>
<evidence type="ECO:0000256" key="7">
    <source>
        <dbReference type="ARBA" id="ARBA00022664"/>
    </source>
</evidence>
<dbReference type="InterPro" id="IPR027073">
    <property type="entry name" value="5_3_exoribonuclease"/>
</dbReference>
<evidence type="ECO:0000256" key="11">
    <source>
        <dbReference type="ARBA" id="ARBA00022755"/>
    </source>
</evidence>
<evidence type="ECO:0000256" key="10">
    <source>
        <dbReference type="ARBA" id="ARBA00022749"/>
    </source>
</evidence>
<name>A0A401H0J4_9APHY</name>
<dbReference type="FunFam" id="3.30.300.10:FF:000002">
    <property type="entry name" value="GMP synthase [glutamine-hydrolyzing]"/>
    <property type="match status" value="1"/>
</dbReference>
<dbReference type="GeneID" id="38784826"/>
<dbReference type="InterPro" id="IPR017926">
    <property type="entry name" value="GATASE"/>
</dbReference>